<dbReference type="Proteomes" id="UP000093309">
    <property type="component" value="Unassembled WGS sequence"/>
</dbReference>
<organism evidence="1 2">
    <name type="scientific">Paenibacillus pectinilyticus</name>
    <dbReference type="NCBI Taxonomy" id="512399"/>
    <lineage>
        <taxon>Bacteria</taxon>
        <taxon>Bacillati</taxon>
        <taxon>Bacillota</taxon>
        <taxon>Bacilli</taxon>
        <taxon>Bacillales</taxon>
        <taxon>Paenibacillaceae</taxon>
        <taxon>Paenibacillus</taxon>
    </lineage>
</organism>
<evidence type="ECO:0000313" key="2">
    <source>
        <dbReference type="Proteomes" id="UP000093309"/>
    </source>
</evidence>
<name>A0A1C1A0Z7_9BACL</name>
<proteinExistence type="predicted"/>
<accession>A0A1C1A0Z7</accession>
<dbReference type="SUPFAM" id="SSF48208">
    <property type="entry name" value="Six-hairpin glycosidases"/>
    <property type="match status" value="1"/>
</dbReference>
<dbReference type="GO" id="GO:0005975">
    <property type="term" value="P:carbohydrate metabolic process"/>
    <property type="evidence" value="ECO:0007669"/>
    <property type="project" value="InterPro"/>
</dbReference>
<gene>
    <name evidence="1" type="ORF">A8709_25500</name>
</gene>
<reference evidence="2" key="1">
    <citation type="submission" date="2016-05" db="EMBL/GenBank/DDBJ databases">
        <title>Paenibacillus oryzae. sp. nov., isolated from the rice root.</title>
        <authorList>
            <person name="Zhang J."/>
            <person name="Zhang X."/>
        </authorList>
    </citation>
    <scope>NUCLEOTIDE SEQUENCE [LARGE SCALE GENOMIC DNA]</scope>
    <source>
        <strain evidence="2">KCTC13222</strain>
    </source>
</reference>
<dbReference type="EMBL" id="LYPC01000020">
    <property type="protein sequence ID" value="OCT14192.1"/>
    <property type="molecule type" value="Genomic_DNA"/>
</dbReference>
<dbReference type="InterPro" id="IPR012341">
    <property type="entry name" value="6hp_glycosidase-like_sf"/>
</dbReference>
<evidence type="ECO:0000313" key="1">
    <source>
        <dbReference type="EMBL" id="OCT14192.1"/>
    </source>
</evidence>
<dbReference type="InterPro" id="IPR008928">
    <property type="entry name" value="6-hairpin_glycosidase_sf"/>
</dbReference>
<keyword evidence="2" id="KW-1185">Reference proteome</keyword>
<dbReference type="STRING" id="512399.A8709_25500"/>
<dbReference type="AlphaFoldDB" id="A0A1C1A0Z7"/>
<protein>
    <recommendedName>
        <fullName evidence="3">Glycosyl hydrolase</fullName>
    </recommendedName>
</protein>
<evidence type="ECO:0008006" key="3">
    <source>
        <dbReference type="Google" id="ProtNLM"/>
    </source>
</evidence>
<sequence length="377" mass="42804">MRNRTTMLISSLIMLALLTGCQTNRPSPMLKELASQLERPSFGEEFQVAGKRDSLLQFITGQLTGPYGIYTNWQDTDQKAEVATGHEALSESAGLLMRYYAQMGQKDKFEQQWQLAKATFDMKTGFSYRYSPKLQKKFTLNASVDDLRIMRALEEAAIVFHEPSYRKEAESLGKRFYSNLVVDGRLTDFYDESYHMNNSFITLCYIDLATLDLISTSNKKSAELLSNMVHIAKNGYLSDSFPFYQTRYDYKTNSYQTEQIQTVESLLTILNLAEVKQHSDASIRYIKEHIQSDTLFARYAIDGTPLNDVRSTAIYAIAAMIGSVIQDKELYNASIQRMNAFQVQDAQSPLLGGFGDVPSGQAYSFDNLMALLAYVYR</sequence>
<dbReference type="OrthoDB" id="1779554at2"/>
<comment type="caution">
    <text evidence="1">The sequence shown here is derived from an EMBL/GenBank/DDBJ whole genome shotgun (WGS) entry which is preliminary data.</text>
</comment>
<dbReference type="PROSITE" id="PS51257">
    <property type="entry name" value="PROKAR_LIPOPROTEIN"/>
    <property type="match status" value="1"/>
</dbReference>
<dbReference type="RefSeq" id="WP_065853045.1">
    <property type="nucleotide sequence ID" value="NZ_LYPC01000020.1"/>
</dbReference>
<dbReference type="Gene3D" id="1.50.10.10">
    <property type="match status" value="1"/>
</dbReference>